<dbReference type="NCBIfam" id="TIGR02983">
    <property type="entry name" value="SigE-fam_strep"/>
    <property type="match status" value="1"/>
</dbReference>
<dbReference type="InterPro" id="IPR036388">
    <property type="entry name" value="WH-like_DNA-bd_sf"/>
</dbReference>
<dbReference type="PANTHER" id="PTHR43133:SF50">
    <property type="entry name" value="ECF RNA POLYMERASE SIGMA FACTOR SIGM"/>
    <property type="match status" value="1"/>
</dbReference>
<evidence type="ECO:0000259" key="6">
    <source>
        <dbReference type="Pfam" id="PF04542"/>
    </source>
</evidence>
<keyword evidence="9" id="KW-1185">Reference proteome</keyword>
<dbReference type="CDD" id="cd06171">
    <property type="entry name" value="Sigma70_r4"/>
    <property type="match status" value="1"/>
</dbReference>
<dbReference type="InterPro" id="IPR013324">
    <property type="entry name" value="RNA_pol_sigma_r3/r4-like"/>
</dbReference>
<evidence type="ECO:0000256" key="1">
    <source>
        <dbReference type="ARBA" id="ARBA00010641"/>
    </source>
</evidence>
<keyword evidence="2" id="KW-0805">Transcription regulation</keyword>
<name>A0A6G7YI88_9ACTN</name>
<proteinExistence type="inferred from homology"/>
<dbReference type="Pfam" id="PF08281">
    <property type="entry name" value="Sigma70_r4_2"/>
    <property type="match status" value="1"/>
</dbReference>
<gene>
    <name evidence="8" type="ORF">G7071_13950</name>
</gene>
<comment type="similarity">
    <text evidence="1">Belongs to the sigma-70 factor family. ECF subfamily.</text>
</comment>
<dbReference type="KEGG" id="npi:G7071_13950"/>
<evidence type="ECO:0000256" key="2">
    <source>
        <dbReference type="ARBA" id="ARBA00023015"/>
    </source>
</evidence>
<evidence type="ECO:0000256" key="5">
    <source>
        <dbReference type="ARBA" id="ARBA00023163"/>
    </source>
</evidence>
<dbReference type="InterPro" id="IPR014284">
    <property type="entry name" value="RNA_pol_sigma-70_dom"/>
</dbReference>
<dbReference type="GO" id="GO:0006352">
    <property type="term" value="P:DNA-templated transcription initiation"/>
    <property type="evidence" value="ECO:0007669"/>
    <property type="project" value="InterPro"/>
</dbReference>
<keyword evidence="3" id="KW-0731">Sigma factor</keyword>
<keyword evidence="4" id="KW-0238">DNA-binding</keyword>
<dbReference type="Proteomes" id="UP000502035">
    <property type="component" value="Chromosome"/>
</dbReference>
<sequence>MSGRDPAAFAEFVAARSAALHRAAYLMVGERQLAQDLVQEALTKTYVAWPRLRDPSKAEAYTRRTITTTAISWYRRKSWHGERPTETLPEGATSGHDETVAQREWLWQALQQLPPRQRAAIVLRFYEDLTEVQTAEAMGCAVGTVKSQVSAGLTKLRTQLGDRYGDDAAALLPSTLMVVTP</sequence>
<dbReference type="RefSeq" id="WP_166319725.1">
    <property type="nucleotide sequence ID" value="NZ_CP049866.1"/>
</dbReference>
<dbReference type="InterPro" id="IPR014325">
    <property type="entry name" value="RNA_pol_sigma-E_actinobac"/>
</dbReference>
<dbReference type="GO" id="GO:0003677">
    <property type="term" value="F:DNA binding"/>
    <property type="evidence" value="ECO:0007669"/>
    <property type="project" value="UniProtKB-KW"/>
</dbReference>
<accession>A0A6G7YI88</accession>
<dbReference type="SUPFAM" id="SSF88946">
    <property type="entry name" value="Sigma2 domain of RNA polymerase sigma factors"/>
    <property type="match status" value="1"/>
</dbReference>
<reference evidence="8 9" key="1">
    <citation type="submission" date="2020-03" db="EMBL/GenBank/DDBJ databases">
        <title>Nocardioides sp. nov., isolated from fish.</title>
        <authorList>
            <person name="Hyun D.-W."/>
            <person name="Bae J.-W."/>
        </authorList>
    </citation>
    <scope>NUCLEOTIDE SEQUENCE [LARGE SCALE GENOMIC DNA]</scope>
    <source>
        <strain evidence="8 9">HDW12A</strain>
    </source>
</reference>
<dbReference type="Gene3D" id="1.10.10.10">
    <property type="entry name" value="Winged helix-like DNA-binding domain superfamily/Winged helix DNA-binding domain"/>
    <property type="match status" value="1"/>
</dbReference>
<dbReference type="InterPro" id="IPR039425">
    <property type="entry name" value="RNA_pol_sigma-70-like"/>
</dbReference>
<organism evidence="8 9">
    <name type="scientific">Nocardioides piscis</name>
    <dbReference type="NCBI Taxonomy" id="2714938"/>
    <lineage>
        <taxon>Bacteria</taxon>
        <taxon>Bacillati</taxon>
        <taxon>Actinomycetota</taxon>
        <taxon>Actinomycetes</taxon>
        <taxon>Propionibacteriales</taxon>
        <taxon>Nocardioidaceae</taxon>
        <taxon>Nocardioides</taxon>
    </lineage>
</organism>
<dbReference type="NCBIfam" id="TIGR02937">
    <property type="entry name" value="sigma70-ECF"/>
    <property type="match status" value="1"/>
</dbReference>
<dbReference type="InterPro" id="IPR013325">
    <property type="entry name" value="RNA_pol_sigma_r2"/>
</dbReference>
<feature type="domain" description="RNA polymerase sigma factor 70 region 4 type 2" evidence="7">
    <location>
        <begin position="103"/>
        <end position="156"/>
    </location>
</feature>
<dbReference type="Pfam" id="PF04542">
    <property type="entry name" value="Sigma70_r2"/>
    <property type="match status" value="1"/>
</dbReference>
<dbReference type="InterPro" id="IPR007627">
    <property type="entry name" value="RNA_pol_sigma70_r2"/>
</dbReference>
<feature type="domain" description="RNA polymerase sigma-70 region 2" evidence="6">
    <location>
        <begin position="18"/>
        <end position="79"/>
    </location>
</feature>
<dbReference type="InterPro" id="IPR013249">
    <property type="entry name" value="RNA_pol_sigma70_r4_t2"/>
</dbReference>
<evidence type="ECO:0000259" key="7">
    <source>
        <dbReference type="Pfam" id="PF08281"/>
    </source>
</evidence>
<dbReference type="EMBL" id="CP049866">
    <property type="protein sequence ID" value="QIK76358.1"/>
    <property type="molecule type" value="Genomic_DNA"/>
</dbReference>
<evidence type="ECO:0000313" key="8">
    <source>
        <dbReference type="EMBL" id="QIK76358.1"/>
    </source>
</evidence>
<dbReference type="Gene3D" id="1.10.1740.10">
    <property type="match status" value="1"/>
</dbReference>
<evidence type="ECO:0000313" key="9">
    <source>
        <dbReference type="Proteomes" id="UP000502035"/>
    </source>
</evidence>
<dbReference type="PANTHER" id="PTHR43133">
    <property type="entry name" value="RNA POLYMERASE ECF-TYPE SIGMA FACTO"/>
    <property type="match status" value="1"/>
</dbReference>
<evidence type="ECO:0000256" key="4">
    <source>
        <dbReference type="ARBA" id="ARBA00023125"/>
    </source>
</evidence>
<protein>
    <submittedName>
        <fullName evidence="8">SigE family RNA polymerase sigma factor</fullName>
    </submittedName>
</protein>
<dbReference type="AlphaFoldDB" id="A0A6G7YI88"/>
<keyword evidence="5" id="KW-0804">Transcription</keyword>
<dbReference type="GO" id="GO:0016987">
    <property type="term" value="F:sigma factor activity"/>
    <property type="evidence" value="ECO:0007669"/>
    <property type="project" value="UniProtKB-KW"/>
</dbReference>
<evidence type="ECO:0000256" key="3">
    <source>
        <dbReference type="ARBA" id="ARBA00023082"/>
    </source>
</evidence>
<dbReference type="SUPFAM" id="SSF88659">
    <property type="entry name" value="Sigma3 and sigma4 domains of RNA polymerase sigma factors"/>
    <property type="match status" value="1"/>
</dbReference>